<organism evidence="2 3">
    <name type="scientific">Verticillium longisporum</name>
    <name type="common">Verticillium dahliae var. longisporum</name>
    <dbReference type="NCBI Taxonomy" id="100787"/>
    <lineage>
        <taxon>Eukaryota</taxon>
        <taxon>Fungi</taxon>
        <taxon>Dikarya</taxon>
        <taxon>Ascomycota</taxon>
        <taxon>Pezizomycotina</taxon>
        <taxon>Sordariomycetes</taxon>
        <taxon>Hypocreomycetidae</taxon>
        <taxon>Glomerellales</taxon>
        <taxon>Plectosphaerellaceae</taxon>
        <taxon>Verticillium</taxon>
    </lineage>
</organism>
<name>A0A0G4LN74_VERLO</name>
<keyword evidence="1" id="KW-0732">Signal</keyword>
<accession>A0A0G4LN74</accession>
<protein>
    <submittedName>
        <fullName evidence="2">Uncharacterized protein</fullName>
    </submittedName>
</protein>
<feature type="signal peptide" evidence="1">
    <location>
        <begin position="1"/>
        <end position="22"/>
    </location>
</feature>
<gene>
    <name evidence="2" type="ORF">BN1723_012918</name>
</gene>
<proteinExistence type="predicted"/>
<feature type="chain" id="PRO_5002566907" evidence="1">
    <location>
        <begin position="23"/>
        <end position="151"/>
    </location>
</feature>
<dbReference type="AlphaFoldDB" id="A0A0G4LN74"/>
<dbReference type="EMBL" id="CVQI01014335">
    <property type="protein sequence ID" value="CRK23140.1"/>
    <property type="molecule type" value="Genomic_DNA"/>
</dbReference>
<evidence type="ECO:0000256" key="1">
    <source>
        <dbReference type="SAM" id="SignalP"/>
    </source>
</evidence>
<sequence length="151" mass="16543">MLKIASIVHGICLSLLIGMVEGIDQAVNPTLVGRLKLSPTELDKIKLLSQDTPASPGPVNLAAADVVIVNPDGDAWVQQHEDEEHRTSHAKSKGRIIKSCWECGSNCHDCIEQTQRFCRGCCGGYCTTHNEGSTAHFCDWCSSRGRFLRHL</sequence>
<evidence type="ECO:0000313" key="2">
    <source>
        <dbReference type="EMBL" id="CRK23140.1"/>
    </source>
</evidence>
<evidence type="ECO:0000313" key="3">
    <source>
        <dbReference type="Proteomes" id="UP000045706"/>
    </source>
</evidence>
<dbReference type="Proteomes" id="UP000045706">
    <property type="component" value="Unassembled WGS sequence"/>
</dbReference>
<reference evidence="3" key="1">
    <citation type="submission" date="2015-05" db="EMBL/GenBank/DDBJ databases">
        <authorList>
            <person name="Fogelqvist Johan"/>
        </authorList>
    </citation>
    <scope>NUCLEOTIDE SEQUENCE [LARGE SCALE GENOMIC DNA]</scope>
</reference>